<feature type="compositionally biased region" description="Polar residues" evidence="3">
    <location>
        <begin position="23"/>
        <end position="35"/>
    </location>
</feature>
<dbReference type="AlphaFoldDB" id="A0AAD6FXK5"/>
<dbReference type="PANTHER" id="PTHR11360">
    <property type="entry name" value="MONOCARBOXYLATE TRANSPORTER"/>
    <property type="match status" value="1"/>
</dbReference>
<evidence type="ECO:0000313" key="6">
    <source>
        <dbReference type="EMBL" id="KAJ5437953.1"/>
    </source>
</evidence>
<protein>
    <recommendedName>
        <fullName evidence="5">Major facilitator superfamily (MFS) profile domain-containing protein</fullName>
    </recommendedName>
</protein>
<feature type="transmembrane region" description="Helical" evidence="4">
    <location>
        <begin position="329"/>
        <end position="348"/>
    </location>
</feature>
<dbReference type="GO" id="GO:0016020">
    <property type="term" value="C:membrane"/>
    <property type="evidence" value="ECO:0007669"/>
    <property type="project" value="UniProtKB-SubCell"/>
</dbReference>
<feature type="transmembrane region" description="Helical" evidence="4">
    <location>
        <begin position="297"/>
        <end position="322"/>
    </location>
</feature>
<dbReference type="Pfam" id="PF07690">
    <property type="entry name" value="MFS_1"/>
    <property type="match status" value="1"/>
</dbReference>
<dbReference type="SUPFAM" id="SSF103473">
    <property type="entry name" value="MFS general substrate transporter"/>
    <property type="match status" value="1"/>
</dbReference>
<gene>
    <name evidence="6" type="ORF">N7458_008951</name>
</gene>
<dbReference type="InterPro" id="IPR050327">
    <property type="entry name" value="Proton-linked_MCT"/>
</dbReference>
<evidence type="ECO:0000259" key="5">
    <source>
        <dbReference type="PROSITE" id="PS50850"/>
    </source>
</evidence>
<feature type="transmembrane region" description="Helical" evidence="4">
    <location>
        <begin position="131"/>
        <end position="150"/>
    </location>
</feature>
<evidence type="ECO:0000256" key="3">
    <source>
        <dbReference type="SAM" id="MobiDB-lite"/>
    </source>
</evidence>
<comment type="subcellular location">
    <subcellularLocation>
        <location evidence="1">Membrane</location>
        <topology evidence="1">Multi-pass membrane protein</topology>
    </subcellularLocation>
</comment>
<reference evidence="6" key="1">
    <citation type="submission" date="2022-12" db="EMBL/GenBank/DDBJ databases">
        <authorList>
            <person name="Petersen C."/>
        </authorList>
    </citation>
    <scope>NUCLEOTIDE SEQUENCE</scope>
    <source>
        <strain evidence="6">IBT 16125</strain>
    </source>
</reference>
<accession>A0AAD6FXK5</accession>
<keyword evidence="4" id="KW-1133">Transmembrane helix</keyword>
<feature type="transmembrane region" description="Helical" evidence="4">
    <location>
        <begin position="100"/>
        <end position="124"/>
    </location>
</feature>
<evidence type="ECO:0000256" key="4">
    <source>
        <dbReference type="SAM" id="Phobius"/>
    </source>
</evidence>
<comment type="caution">
    <text evidence="6">The sequence shown here is derived from an EMBL/GenBank/DDBJ whole genome shotgun (WGS) entry which is preliminary data.</text>
</comment>
<dbReference type="Gene3D" id="1.20.1250.20">
    <property type="entry name" value="MFS general substrate transporter like domains"/>
    <property type="match status" value="2"/>
</dbReference>
<dbReference type="EMBL" id="JAPVEA010000008">
    <property type="protein sequence ID" value="KAJ5437953.1"/>
    <property type="molecule type" value="Genomic_DNA"/>
</dbReference>
<feature type="domain" description="Major facilitator superfamily (MFS) profile" evidence="5">
    <location>
        <begin position="264"/>
        <end position="458"/>
    </location>
</feature>
<dbReference type="PROSITE" id="PS50850">
    <property type="entry name" value="MFS"/>
    <property type="match status" value="1"/>
</dbReference>
<feature type="transmembrane region" description="Helical" evidence="4">
    <location>
        <begin position="60"/>
        <end position="80"/>
    </location>
</feature>
<reference evidence="6" key="2">
    <citation type="journal article" date="2023" name="IMA Fungus">
        <title>Comparative genomic study of the Penicillium genus elucidates a diverse pangenome and 15 lateral gene transfer events.</title>
        <authorList>
            <person name="Petersen C."/>
            <person name="Sorensen T."/>
            <person name="Nielsen M.R."/>
            <person name="Sondergaard T.E."/>
            <person name="Sorensen J.L."/>
            <person name="Fitzpatrick D.A."/>
            <person name="Frisvad J.C."/>
            <person name="Nielsen K.L."/>
        </authorList>
    </citation>
    <scope>NUCLEOTIDE SEQUENCE</scope>
    <source>
        <strain evidence="6">IBT 16125</strain>
    </source>
</reference>
<feature type="transmembrane region" description="Helical" evidence="4">
    <location>
        <begin position="260"/>
        <end position="285"/>
    </location>
</feature>
<feature type="transmembrane region" description="Helical" evidence="4">
    <location>
        <begin position="189"/>
        <end position="209"/>
    </location>
</feature>
<feature type="region of interest" description="Disordered" evidence="3">
    <location>
        <begin position="23"/>
        <end position="43"/>
    </location>
</feature>
<keyword evidence="7" id="KW-1185">Reference proteome</keyword>
<feature type="transmembrane region" description="Helical" evidence="4">
    <location>
        <begin position="156"/>
        <end position="177"/>
    </location>
</feature>
<sequence length="458" mass="49598">MFSRDKYHGEAYLADLEDYAPSRTSDSLTTHSSPLSCEERGTKSTSCEKDLPAIDGGIQAWLFLTASAVLEALVWGWAGAFGIFQDYYSVHEPFNGSKNIAVVGTCAMGIAYLFAPLVIVFMILVPRLARWASTIGIVIMCVSLVLGSFAQNVTHLILTQGVAFGVGGCLAYTPSILFMPEWFVKKNGLAFGIVWAGSGISGVMFPPIIEWLLGQYGFEDTLRISAAALFLLSAPFLYYHRPRLPVSTDVRHDRLDFRFLYNKVYLIYQLGNTVEALGYFLPTIYLPMYARSLGANVFLSSLTVAIVNLTSVFASVLAGFLCDRYHVTTVILISTVGAVVSVFFGWGFAVTMPALYVFCAAYGLLAGGFSSTWSGMANEIQKANPNADVAVIFPFMEFGRGIGNIASGPLSEALLRADNWRGHAWGTYGTGYGVLVVCTGATAVVGGVSVVARQLDWI</sequence>
<dbReference type="GeneID" id="81602576"/>
<dbReference type="RefSeq" id="XP_056761182.1">
    <property type="nucleotide sequence ID" value="XM_056912333.1"/>
</dbReference>
<organism evidence="6 7">
    <name type="scientific">Penicillium daleae</name>
    <dbReference type="NCBI Taxonomy" id="63821"/>
    <lineage>
        <taxon>Eukaryota</taxon>
        <taxon>Fungi</taxon>
        <taxon>Dikarya</taxon>
        <taxon>Ascomycota</taxon>
        <taxon>Pezizomycotina</taxon>
        <taxon>Eurotiomycetes</taxon>
        <taxon>Eurotiomycetidae</taxon>
        <taxon>Eurotiales</taxon>
        <taxon>Aspergillaceae</taxon>
        <taxon>Penicillium</taxon>
    </lineage>
</organism>
<keyword evidence="4" id="KW-0812">Transmembrane</keyword>
<name>A0AAD6FXK5_9EURO</name>
<dbReference type="Proteomes" id="UP001213681">
    <property type="component" value="Unassembled WGS sequence"/>
</dbReference>
<comment type="similarity">
    <text evidence="2">Belongs to the major facilitator superfamily. Monocarboxylate porter (TC 2.A.1.13) family.</text>
</comment>
<dbReference type="InterPro" id="IPR020846">
    <property type="entry name" value="MFS_dom"/>
</dbReference>
<dbReference type="InterPro" id="IPR011701">
    <property type="entry name" value="MFS"/>
</dbReference>
<evidence type="ECO:0000256" key="1">
    <source>
        <dbReference type="ARBA" id="ARBA00004141"/>
    </source>
</evidence>
<evidence type="ECO:0000256" key="2">
    <source>
        <dbReference type="ARBA" id="ARBA00006727"/>
    </source>
</evidence>
<dbReference type="PANTHER" id="PTHR11360:SF287">
    <property type="entry name" value="MFS MONOCARBOXYLATE TRANSPORTER"/>
    <property type="match status" value="1"/>
</dbReference>
<keyword evidence="4" id="KW-0472">Membrane</keyword>
<dbReference type="GO" id="GO:0022857">
    <property type="term" value="F:transmembrane transporter activity"/>
    <property type="evidence" value="ECO:0007669"/>
    <property type="project" value="InterPro"/>
</dbReference>
<evidence type="ECO:0000313" key="7">
    <source>
        <dbReference type="Proteomes" id="UP001213681"/>
    </source>
</evidence>
<feature type="transmembrane region" description="Helical" evidence="4">
    <location>
        <begin position="354"/>
        <end position="373"/>
    </location>
</feature>
<proteinExistence type="inferred from homology"/>
<dbReference type="InterPro" id="IPR036259">
    <property type="entry name" value="MFS_trans_sf"/>
</dbReference>